<keyword evidence="2" id="KW-1185">Reference proteome</keyword>
<dbReference type="Proteomes" id="UP000263040">
    <property type="component" value="Chromosome"/>
</dbReference>
<gene>
    <name evidence="1" type="ORF">ASUIS_0367</name>
</gene>
<proteinExistence type="predicted"/>
<dbReference type="EMBL" id="CP032100">
    <property type="protein sequence ID" value="AXX88874.1"/>
    <property type="molecule type" value="Genomic_DNA"/>
</dbReference>
<reference evidence="1 2" key="1">
    <citation type="submission" date="2018-08" db="EMBL/GenBank/DDBJ databases">
        <title>Complete genome of the Arcobacter suis type strain LMG 26152.</title>
        <authorList>
            <person name="Miller W.G."/>
            <person name="Yee E."/>
            <person name="Bono J.L."/>
        </authorList>
    </citation>
    <scope>NUCLEOTIDE SEQUENCE [LARGE SCALE GENOMIC DNA]</scope>
    <source>
        <strain evidence="1 2">CECT 7833</strain>
    </source>
</reference>
<protein>
    <submittedName>
        <fullName evidence="1">Uncharacterized protein</fullName>
    </submittedName>
</protein>
<organism evidence="1 2">
    <name type="scientific">Arcobacter suis CECT 7833</name>
    <dbReference type="NCBI Taxonomy" id="663365"/>
    <lineage>
        <taxon>Bacteria</taxon>
        <taxon>Pseudomonadati</taxon>
        <taxon>Campylobacterota</taxon>
        <taxon>Epsilonproteobacteria</taxon>
        <taxon>Campylobacterales</taxon>
        <taxon>Arcobacteraceae</taxon>
        <taxon>Arcobacter</taxon>
    </lineage>
</organism>
<dbReference type="AlphaFoldDB" id="A0AAD0WPN5"/>
<dbReference type="RefSeq" id="WP_118885444.1">
    <property type="nucleotide sequence ID" value="NZ_CP032100.1"/>
</dbReference>
<sequence length="219" mass="26830">MKFKINIDKIIESTNSDKINYLDKKIKKLLKNTKYLLTGPIYFKIDWFIEDKYQILLENNKNPRYIKKPLIDLFIGIERLLIDDSQIDHLKINIHSSNKSNYVIFKIEDLMIPFDNLRKNKKNLYFIELKNNMFLIWNIDLNNKKEVLSFLYIYKLKLNYYYGIDEIIKKEYFSAFTSIQQDFHKTRLTEFRNNIIDITYLMKKYIKLKKIKKRRVFKH</sequence>
<accession>A0AAD0WPN5</accession>
<evidence type="ECO:0000313" key="2">
    <source>
        <dbReference type="Proteomes" id="UP000263040"/>
    </source>
</evidence>
<evidence type="ECO:0000313" key="1">
    <source>
        <dbReference type="EMBL" id="AXX88874.1"/>
    </source>
</evidence>
<name>A0AAD0WPN5_9BACT</name>
<dbReference type="KEGG" id="asui:ASUIS_0367"/>